<sequence>MVLTSAAKAELTLASFLTDQAIYNQWANQRLVDWLKTKPAELMDQVVPSSFPSVKETLVHIWDTQRFWLSILKQTPPLPSFRLSGFDGTLDAVFEGITDNSVEMADYLQSLTAAEWQENVIFTSPWAEGIRSRLEFTQHCLYHSAYHRGQVVTIGRNVGLTDAPMTDYSFYFLMK</sequence>
<dbReference type="Proteomes" id="UP000248790">
    <property type="component" value="Unassembled WGS sequence"/>
</dbReference>
<dbReference type="PANTHER" id="PTHR37302">
    <property type="entry name" value="SLR1116 PROTEIN"/>
    <property type="match status" value="1"/>
</dbReference>
<dbReference type="EMBL" id="QLMC01000001">
    <property type="protein sequence ID" value="RAK02360.1"/>
    <property type="molecule type" value="Genomic_DNA"/>
</dbReference>
<comment type="caution">
    <text evidence="4">The sequence shown here is derived from an EMBL/GenBank/DDBJ whole genome shotgun (WGS) entry which is preliminary data.</text>
</comment>
<reference evidence="4 5" key="1">
    <citation type="submission" date="2018-06" db="EMBL/GenBank/DDBJ databases">
        <title>Genomic Encyclopedia of Archaeal and Bacterial Type Strains, Phase II (KMG-II): from individual species to whole genera.</title>
        <authorList>
            <person name="Goeker M."/>
        </authorList>
    </citation>
    <scope>NUCLEOTIDE SEQUENCE [LARGE SCALE GENOMIC DNA]</scope>
    <source>
        <strain evidence="4 5">DSM 21851</strain>
    </source>
</reference>
<organism evidence="4 5">
    <name type="scientific">Larkinella arboricola</name>
    <dbReference type="NCBI Taxonomy" id="643671"/>
    <lineage>
        <taxon>Bacteria</taxon>
        <taxon>Pseudomonadati</taxon>
        <taxon>Bacteroidota</taxon>
        <taxon>Cytophagia</taxon>
        <taxon>Cytophagales</taxon>
        <taxon>Spirosomataceae</taxon>
        <taxon>Larkinella</taxon>
    </lineage>
</organism>
<dbReference type="InterPro" id="IPR034660">
    <property type="entry name" value="DinB/YfiT-like"/>
</dbReference>
<dbReference type="InterPro" id="IPR007837">
    <property type="entry name" value="DinB"/>
</dbReference>
<comment type="similarity">
    <text evidence="1">Belongs to the DinB family.</text>
</comment>
<protein>
    <submittedName>
        <fullName evidence="4">Putative damage-inducible protein DinB</fullName>
    </submittedName>
</protein>
<evidence type="ECO:0000256" key="2">
    <source>
        <dbReference type="ARBA" id="ARBA00022723"/>
    </source>
</evidence>
<dbReference type="SUPFAM" id="SSF109854">
    <property type="entry name" value="DinB/YfiT-like putative metalloenzymes"/>
    <property type="match status" value="1"/>
</dbReference>
<feature type="binding site" evidence="3">
    <location>
        <position position="143"/>
    </location>
    <ligand>
        <name>a divalent metal cation</name>
        <dbReference type="ChEBI" id="CHEBI:60240"/>
    </ligand>
</feature>
<proteinExistence type="inferred from homology"/>
<evidence type="ECO:0000256" key="1">
    <source>
        <dbReference type="ARBA" id="ARBA00008635"/>
    </source>
</evidence>
<keyword evidence="2 3" id="KW-0479">Metal-binding</keyword>
<accession>A0A327X5I7</accession>
<dbReference type="AlphaFoldDB" id="A0A327X5I7"/>
<dbReference type="Gene3D" id="1.20.120.450">
    <property type="entry name" value="dinb family like domain"/>
    <property type="match status" value="1"/>
</dbReference>
<dbReference type="Pfam" id="PF05163">
    <property type="entry name" value="DinB"/>
    <property type="match status" value="1"/>
</dbReference>
<evidence type="ECO:0000256" key="3">
    <source>
        <dbReference type="PIRSR" id="PIRSR607837-1"/>
    </source>
</evidence>
<evidence type="ECO:0000313" key="5">
    <source>
        <dbReference type="Proteomes" id="UP000248790"/>
    </source>
</evidence>
<dbReference type="GO" id="GO:0046872">
    <property type="term" value="F:metal ion binding"/>
    <property type="evidence" value="ECO:0007669"/>
    <property type="project" value="UniProtKB-KW"/>
</dbReference>
<feature type="binding site" evidence="3">
    <location>
        <position position="147"/>
    </location>
    <ligand>
        <name>a divalent metal cation</name>
        <dbReference type="ChEBI" id="CHEBI:60240"/>
    </ligand>
</feature>
<dbReference type="RefSeq" id="WP_111626568.1">
    <property type="nucleotide sequence ID" value="NZ_QLMC01000001.1"/>
</dbReference>
<dbReference type="PANTHER" id="PTHR37302:SF3">
    <property type="entry name" value="DAMAGE-INDUCIBLE PROTEIN DINB"/>
    <property type="match status" value="1"/>
</dbReference>
<name>A0A327X5I7_LARAB</name>
<gene>
    <name evidence="4" type="ORF">LX87_00480</name>
</gene>
<evidence type="ECO:0000313" key="4">
    <source>
        <dbReference type="EMBL" id="RAK02360.1"/>
    </source>
</evidence>
<keyword evidence="5" id="KW-1185">Reference proteome</keyword>
<dbReference type="OrthoDB" id="9811413at2"/>
<feature type="binding site" evidence="3">
    <location>
        <position position="60"/>
    </location>
    <ligand>
        <name>a divalent metal cation</name>
        <dbReference type="ChEBI" id="CHEBI:60240"/>
    </ligand>
</feature>